<feature type="compositionally biased region" description="Basic and acidic residues" evidence="1">
    <location>
        <begin position="377"/>
        <end position="394"/>
    </location>
</feature>
<dbReference type="InterPro" id="IPR020835">
    <property type="entry name" value="Catalase_sf"/>
</dbReference>
<dbReference type="GO" id="GO:0020037">
    <property type="term" value="F:heme binding"/>
    <property type="evidence" value="ECO:0007669"/>
    <property type="project" value="InterPro"/>
</dbReference>
<evidence type="ECO:0000313" key="2">
    <source>
        <dbReference type="EMBL" id="KEQ79326.1"/>
    </source>
</evidence>
<dbReference type="OrthoDB" id="3358373at2759"/>
<organism evidence="2 3">
    <name type="scientific">Aureobasidium pullulans EXF-150</name>
    <dbReference type="NCBI Taxonomy" id="1043002"/>
    <lineage>
        <taxon>Eukaryota</taxon>
        <taxon>Fungi</taxon>
        <taxon>Dikarya</taxon>
        <taxon>Ascomycota</taxon>
        <taxon>Pezizomycotina</taxon>
        <taxon>Dothideomycetes</taxon>
        <taxon>Dothideomycetidae</taxon>
        <taxon>Dothideales</taxon>
        <taxon>Saccotheciaceae</taxon>
        <taxon>Aureobasidium</taxon>
    </lineage>
</organism>
<proteinExistence type="predicted"/>
<keyword evidence="3" id="KW-1185">Reference proteome</keyword>
<dbReference type="EMBL" id="KL585007">
    <property type="protein sequence ID" value="KEQ79326.1"/>
    <property type="molecule type" value="Genomic_DNA"/>
</dbReference>
<dbReference type="SUPFAM" id="SSF56634">
    <property type="entry name" value="Heme-dependent catalase-like"/>
    <property type="match status" value="1"/>
</dbReference>
<evidence type="ECO:0000256" key="1">
    <source>
        <dbReference type="SAM" id="MobiDB-lite"/>
    </source>
</evidence>
<dbReference type="STRING" id="1043002.A0A074XXB5"/>
<gene>
    <name evidence="2" type="ORF">M438DRAFT_349835</name>
</gene>
<protein>
    <submittedName>
        <fullName evidence="2">Heme-dependent catalase</fullName>
    </submittedName>
</protein>
<sequence>MAEALKETMSSAWTGVKRGLSSAPPNDAYLAWNAPGVETIKSDEEEKTQQIKDVMERMQKRNFDLHRHAFRATHVKTQGIVKGKLQVHSDLPEHLRQGIFAEPGKTYDVAARYANEPYLLQRDQEPGPRGLGLKVFDVTGPRLEGVDESVNTQDFLFNNAPSIELTDVDTTLEIMSLREKYFDDPAALGRHLKLRSDMIKQHAPYMLPDTNIISHAMYTQSAFRFGQYYGHMALFPVLETQKAADDKVKNDDPSCVLSDWLFDYFAGKEAKYEFKVSNDVSVSHRQCTHRNQIQLGTDPAHHPTEDGSVVWDEATSPYQSLGTITFPAQDSFGQERRVFWEDRMSLDAWRGLAAHRPLGGINRLRKGVYPHSKKTRDRINVSKSEDVRSVDEIP</sequence>
<name>A0A074XXB5_AURPU</name>
<feature type="region of interest" description="Disordered" evidence="1">
    <location>
        <begin position="369"/>
        <end position="394"/>
    </location>
</feature>
<reference evidence="2 3" key="1">
    <citation type="journal article" date="2014" name="BMC Genomics">
        <title>Genome sequencing of four Aureobasidium pullulans varieties: biotechnological potential, stress tolerance, and description of new species.</title>
        <authorList>
            <person name="Gostin Ar C."/>
            <person name="Ohm R.A."/>
            <person name="Kogej T."/>
            <person name="Sonjak S."/>
            <person name="Turk M."/>
            <person name="Zajc J."/>
            <person name="Zalar P."/>
            <person name="Grube M."/>
            <person name="Sun H."/>
            <person name="Han J."/>
            <person name="Sharma A."/>
            <person name="Chiniquy J."/>
            <person name="Ngan C.Y."/>
            <person name="Lipzen A."/>
            <person name="Barry K."/>
            <person name="Grigoriev I.V."/>
            <person name="Gunde-Cimerman N."/>
        </authorList>
    </citation>
    <scope>NUCLEOTIDE SEQUENCE [LARGE SCALE GENOMIC DNA]</scope>
    <source>
        <strain evidence="2 3">EXF-150</strain>
    </source>
</reference>
<dbReference type="PANTHER" id="PTHR36195:SF4">
    <property type="entry name" value="DOMAIN PROTEIN, PUTATIVE (AFU_ORTHOLOGUE AFUA_5G01990)-RELATED"/>
    <property type="match status" value="1"/>
</dbReference>
<dbReference type="PANTHER" id="PTHR36195">
    <property type="entry name" value="DOMAIN PROTEIN, PUTATIVE (AFU_ORTHOLOGUE AFUA_5G01990)-RELATED-RELATED"/>
    <property type="match status" value="1"/>
</dbReference>
<dbReference type="GeneID" id="40748790"/>
<dbReference type="HOGENOM" id="CLU_046417_2_0_1"/>
<evidence type="ECO:0000313" key="3">
    <source>
        <dbReference type="Proteomes" id="UP000030706"/>
    </source>
</evidence>
<dbReference type="AlphaFoldDB" id="A0A074XXB5"/>
<dbReference type="Proteomes" id="UP000030706">
    <property type="component" value="Unassembled WGS sequence"/>
</dbReference>
<dbReference type="RefSeq" id="XP_029755513.1">
    <property type="nucleotide sequence ID" value="XM_029906484.1"/>
</dbReference>
<dbReference type="Gene3D" id="2.40.180.10">
    <property type="entry name" value="Catalase core domain"/>
    <property type="match status" value="1"/>
</dbReference>
<accession>A0A074XXB5</accession>